<feature type="compositionally biased region" description="Basic and acidic residues" evidence="1">
    <location>
        <begin position="129"/>
        <end position="138"/>
    </location>
</feature>
<sequence>MPTHVFKFWSCDLDNSRFPDSIENCLDLCLCCYCWTCFVGPMHIGHTCRKTARRGIKSTGLLDGKPRTQQEDHQRHHEHHGRLGCQDHYQNGRVIDQQPKTSPAPLRLAKEQDVEVEVEVEFSSNGEGPLKEKEQEDS</sequence>
<reference evidence="2 3" key="1">
    <citation type="submission" date="2024-07" db="EMBL/GenBank/DDBJ databases">
        <title>Section-level genome sequencing and comparative genomics of Aspergillus sections Usti and Cavernicolus.</title>
        <authorList>
            <consortium name="Lawrence Berkeley National Laboratory"/>
            <person name="Nybo J.L."/>
            <person name="Vesth T.C."/>
            <person name="Theobald S."/>
            <person name="Frisvad J.C."/>
            <person name="Larsen T.O."/>
            <person name="Kjaerboelling I."/>
            <person name="Rothschild-Mancinelli K."/>
            <person name="Lyhne E.K."/>
            <person name="Kogle M.E."/>
            <person name="Barry K."/>
            <person name="Clum A."/>
            <person name="Na H."/>
            <person name="Ledsgaard L."/>
            <person name="Lin J."/>
            <person name="Lipzen A."/>
            <person name="Kuo A."/>
            <person name="Riley R."/>
            <person name="Mondo S."/>
            <person name="Labutti K."/>
            <person name="Haridas S."/>
            <person name="Pangalinan J."/>
            <person name="Salamov A.A."/>
            <person name="Simmons B.A."/>
            <person name="Magnuson J.K."/>
            <person name="Chen J."/>
            <person name="Drula E."/>
            <person name="Henrissat B."/>
            <person name="Wiebenga A."/>
            <person name="Lubbers R.J."/>
            <person name="Gomes A.C."/>
            <person name="Makela M.R."/>
            <person name="Stajich J."/>
            <person name="Grigoriev I.V."/>
            <person name="Mortensen U.H."/>
            <person name="De Vries R.P."/>
            <person name="Baker S.E."/>
            <person name="Andersen M.R."/>
        </authorList>
    </citation>
    <scope>NUCLEOTIDE SEQUENCE [LARGE SCALE GENOMIC DNA]</scope>
    <source>
        <strain evidence="2 3">CBS 209.92</strain>
    </source>
</reference>
<evidence type="ECO:0000313" key="3">
    <source>
        <dbReference type="Proteomes" id="UP001610563"/>
    </source>
</evidence>
<feature type="region of interest" description="Disordered" evidence="1">
    <location>
        <begin position="59"/>
        <end position="112"/>
    </location>
</feature>
<evidence type="ECO:0000256" key="1">
    <source>
        <dbReference type="SAM" id="MobiDB-lite"/>
    </source>
</evidence>
<dbReference type="Proteomes" id="UP001610563">
    <property type="component" value="Unassembled WGS sequence"/>
</dbReference>
<organism evidence="2 3">
    <name type="scientific">Aspergillus keveii</name>
    <dbReference type="NCBI Taxonomy" id="714993"/>
    <lineage>
        <taxon>Eukaryota</taxon>
        <taxon>Fungi</taxon>
        <taxon>Dikarya</taxon>
        <taxon>Ascomycota</taxon>
        <taxon>Pezizomycotina</taxon>
        <taxon>Eurotiomycetes</taxon>
        <taxon>Eurotiomycetidae</taxon>
        <taxon>Eurotiales</taxon>
        <taxon>Aspergillaceae</taxon>
        <taxon>Aspergillus</taxon>
        <taxon>Aspergillus subgen. Nidulantes</taxon>
    </lineage>
</organism>
<name>A0ABR4FZQ8_9EURO</name>
<accession>A0ABR4FZQ8</accession>
<keyword evidence="3" id="KW-1185">Reference proteome</keyword>
<protein>
    <submittedName>
        <fullName evidence="2">Uncharacterized protein</fullName>
    </submittedName>
</protein>
<gene>
    <name evidence="2" type="ORF">BJX66DRAFT_308651</name>
</gene>
<feature type="non-terminal residue" evidence="2">
    <location>
        <position position="138"/>
    </location>
</feature>
<comment type="caution">
    <text evidence="2">The sequence shown here is derived from an EMBL/GenBank/DDBJ whole genome shotgun (WGS) entry which is preliminary data.</text>
</comment>
<proteinExistence type="predicted"/>
<dbReference type="EMBL" id="JBFTWV010000078">
    <property type="protein sequence ID" value="KAL2788487.1"/>
    <property type="molecule type" value="Genomic_DNA"/>
</dbReference>
<feature type="region of interest" description="Disordered" evidence="1">
    <location>
        <begin position="119"/>
        <end position="138"/>
    </location>
</feature>
<feature type="compositionally biased region" description="Basic and acidic residues" evidence="1">
    <location>
        <begin position="64"/>
        <end position="75"/>
    </location>
</feature>
<evidence type="ECO:0000313" key="2">
    <source>
        <dbReference type="EMBL" id="KAL2788487.1"/>
    </source>
</evidence>